<dbReference type="Pfam" id="PF03009">
    <property type="entry name" value="GDPD"/>
    <property type="match status" value="1"/>
</dbReference>
<protein>
    <submittedName>
        <fullName evidence="2">Glycerophosphodiester phosphodiesterase</fullName>
    </submittedName>
</protein>
<accession>A0A6H2GVX5</accession>
<dbReference type="GO" id="GO:0008081">
    <property type="term" value="F:phosphoric diester hydrolase activity"/>
    <property type="evidence" value="ECO:0007669"/>
    <property type="project" value="InterPro"/>
</dbReference>
<dbReference type="EMBL" id="CP051428">
    <property type="protein sequence ID" value="QJC51573.1"/>
    <property type="molecule type" value="Genomic_DNA"/>
</dbReference>
<dbReference type="AlphaFoldDB" id="A0A6H2GVX5"/>
<reference evidence="2 3" key="1">
    <citation type="submission" date="2020-04" db="EMBL/GenBank/DDBJ databases">
        <title>Novel Paenibacillus strain UniB2 isolated from commercial digestive syrup.</title>
        <authorList>
            <person name="Thorat V."/>
            <person name="Kirdat K."/>
            <person name="Tiwarekar B."/>
            <person name="Yadav A."/>
        </authorList>
    </citation>
    <scope>NUCLEOTIDE SEQUENCE [LARGE SCALE GENOMIC DNA]</scope>
    <source>
        <strain evidence="2 3">UniB2</strain>
    </source>
</reference>
<dbReference type="PANTHER" id="PTHR46211:SF14">
    <property type="entry name" value="GLYCEROPHOSPHODIESTER PHOSPHODIESTERASE"/>
    <property type="match status" value="1"/>
</dbReference>
<dbReference type="InterPro" id="IPR017946">
    <property type="entry name" value="PLC-like_Pdiesterase_TIM-brl"/>
</dbReference>
<keyword evidence="3" id="KW-1185">Reference proteome</keyword>
<dbReference type="PROSITE" id="PS51704">
    <property type="entry name" value="GP_PDE"/>
    <property type="match status" value="1"/>
</dbReference>
<evidence type="ECO:0000259" key="1">
    <source>
        <dbReference type="PROSITE" id="PS51704"/>
    </source>
</evidence>
<dbReference type="RefSeq" id="WP_168907220.1">
    <property type="nucleotide sequence ID" value="NZ_CP051428.1"/>
</dbReference>
<dbReference type="GO" id="GO:0006629">
    <property type="term" value="P:lipid metabolic process"/>
    <property type="evidence" value="ECO:0007669"/>
    <property type="project" value="InterPro"/>
</dbReference>
<feature type="domain" description="GP-PDE" evidence="1">
    <location>
        <begin position="3"/>
        <end position="240"/>
    </location>
</feature>
<dbReference type="SUPFAM" id="SSF51695">
    <property type="entry name" value="PLC-like phosphodiesterases"/>
    <property type="match status" value="1"/>
</dbReference>
<sequence length="251" mass="28093">MRNPCVAHRGWSSLAPENTLAALRLAADAPDIGWAEIDVQLSSDGVPVLLHDRRLRRTAGGSRKEPGDLTAAQLARLDAGSWFSSRYRGEPVPTLAQVLCELGGRLRFNIELKRHGGPDGLEEKVLAAVREAGMEQRCVLTSFSRGALLRLRELGGTVPTGLIADSWSSRLPEELPALGCSLLSIDYRALNRERLRSLRERGLRVMAWTIDDYRIIRQYALMDDRLMICTNDPARWREAMRSLPQPDRIED</sequence>
<name>A0A6H2GVX5_9BACL</name>
<dbReference type="PANTHER" id="PTHR46211">
    <property type="entry name" value="GLYCEROPHOSPHORYL DIESTER PHOSPHODIESTERASE"/>
    <property type="match status" value="1"/>
</dbReference>
<gene>
    <name evidence="2" type="ORF">HGI30_08430</name>
</gene>
<evidence type="ECO:0000313" key="3">
    <source>
        <dbReference type="Proteomes" id="UP000502136"/>
    </source>
</evidence>
<dbReference type="Gene3D" id="3.20.20.190">
    <property type="entry name" value="Phosphatidylinositol (PI) phosphodiesterase"/>
    <property type="match status" value="1"/>
</dbReference>
<dbReference type="Proteomes" id="UP000502136">
    <property type="component" value="Chromosome"/>
</dbReference>
<dbReference type="InterPro" id="IPR030395">
    <property type="entry name" value="GP_PDE_dom"/>
</dbReference>
<evidence type="ECO:0000313" key="2">
    <source>
        <dbReference type="EMBL" id="QJC51573.1"/>
    </source>
</evidence>
<dbReference type="KEGG" id="palr:HGI30_08430"/>
<proteinExistence type="predicted"/>
<organism evidence="2 3">
    <name type="scientific">Paenibacillus albicereus</name>
    <dbReference type="NCBI Taxonomy" id="2726185"/>
    <lineage>
        <taxon>Bacteria</taxon>
        <taxon>Bacillati</taxon>
        <taxon>Bacillota</taxon>
        <taxon>Bacilli</taxon>
        <taxon>Bacillales</taxon>
        <taxon>Paenibacillaceae</taxon>
        <taxon>Paenibacillus</taxon>
    </lineage>
</organism>